<proteinExistence type="predicted"/>
<dbReference type="PANTHER" id="PTHR34136:SF1">
    <property type="entry name" value="UDP-N-ACETYL-D-MANNOSAMINURONIC ACID TRANSFERASE"/>
    <property type="match status" value="1"/>
</dbReference>
<comment type="caution">
    <text evidence="3">The sequence shown here is derived from an EMBL/GenBank/DDBJ whole genome shotgun (WGS) entry which is preliminary data.</text>
</comment>
<dbReference type="PANTHER" id="PTHR34136">
    <property type="match status" value="1"/>
</dbReference>
<keyword evidence="2 3" id="KW-0808">Transferase</keyword>
<dbReference type="AlphaFoldDB" id="A0A2H0BT84"/>
<evidence type="ECO:0000256" key="1">
    <source>
        <dbReference type="ARBA" id="ARBA00022676"/>
    </source>
</evidence>
<accession>A0A2H0BT84</accession>
<evidence type="ECO:0000313" key="4">
    <source>
        <dbReference type="Proteomes" id="UP000231581"/>
    </source>
</evidence>
<dbReference type="InterPro" id="IPR004629">
    <property type="entry name" value="WecG_TagA_CpsF"/>
</dbReference>
<evidence type="ECO:0000256" key="2">
    <source>
        <dbReference type="ARBA" id="ARBA00022679"/>
    </source>
</evidence>
<protein>
    <submittedName>
        <fullName evidence="3">Acetylglucosaminyldiphospho-UDP acetyl-beta-D-mannosaminyltransferase</fullName>
    </submittedName>
</protein>
<evidence type="ECO:0000313" key="3">
    <source>
        <dbReference type="EMBL" id="PIP60260.1"/>
    </source>
</evidence>
<sequence>MAERVVSASIFNVPIEGENVQTILDQVSHTKRGLWIITANPEILLEARRNARYKEIIRQADTRTVDGFGLLLALKMLRRPVSRLTGVELAEHLLQYAWQQGLRVGFFGGAQGEALEAAKEIQKSYEGLQLHVEEGGRVSLEGEEDAATEEARMRMMQFGPDILLVALGAPRQEFWIANHRQDFPELKAIVGIGGTFTFWAGRIQRAPLWMRSFGLEWLWRLIQEPRRWRRIWNAAIVFPLRFFHDKILKWR</sequence>
<organism evidence="3 4">
    <name type="scientific">Candidatus Uhrbacteria bacterium CG22_combo_CG10-13_8_21_14_all_47_17</name>
    <dbReference type="NCBI Taxonomy" id="1975041"/>
    <lineage>
        <taxon>Bacteria</taxon>
        <taxon>Candidatus Uhriibacteriota</taxon>
    </lineage>
</organism>
<dbReference type="EMBL" id="PCSZ01000076">
    <property type="protein sequence ID" value="PIP60260.1"/>
    <property type="molecule type" value="Genomic_DNA"/>
</dbReference>
<dbReference type="GO" id="GO:0016758">
    <property type="term" value="F:hexosyltransferase activity"/>
    <property type="evidence" value="ECO:0007669"/>
    <property type="project" value="TreeGrafter"/>
</dbReference>
<gene>
    <name evidence="3" type="ORF">COX00_04355</name>
</gene>
<reference evidence="3 4" key="1">
    <citation type="submission" date="2017-09" db="EMBL/GenBank/DDBJ databases">
        <title>Depth-based differentiation of microbial function through sediment-hosted aquifers and enrichment of novel symbionts in the deep terrestrial subsurface.</title>
        <authorList>
            <person name="Probst A.J."/>
            <person name="Ladd B."/>
            <person name="Jarett J.K."/>
            <person name="Geller-Mcgrath D.E."/>
            <person name="Sieber C.M."/>
            <person name="Emerson J.B."/>
            <person name="Anantharaman K."/>
            <person name="Thomas B.C."/>
            <person name="Malmstrom R."/>
            <person name="Stieglmeier M."/>
            <person name="Klingl A."/>
            <person name="Woyke T."/>
            <person name="Ryan C.M."/>
            <person name="Banfield J.F."/>
        </authorList>
    </citation>
    <scope>NUCLEOTIDE SEQUENCE [LARGE SCALE GENOMIC DNA]</scope>
    <source>
        <strain evidence="3">CG22_combo_CG10-13_8_21_14_all_47_17</strain>
    </source>
</reference>
<dbReference type="Pfam" id="PF03808">
    <property type="entry name" value="Glyco_tran_WecG"/>
    <property type="match status" value="1"/>
</dbReference>
<dbReference type="Proteomes" id="UP000231581">
    <property type="component" value="Unassembled WGS sequence"/>
</dbReference>
<dbReference type="NCBIfam" id="TIGR00696">
    <property type="entry name" value="wecG_tagA_cpsF"/>
    <property type="match status" value="1"/>
</dbReference>
<dbReference type="CDD" id="cd06533">
    <property type="entry name" value="Glyco_transf_WecG_TagA"/>
    <property type="match status" value="1"/>
</dbReference>
<keyword evidence="1" id="KW-0328">Glycosyltransferase</keyword>
<name>A0A2H0BT84_9BACT</name>